<comment type="caution">
    <text evidence="2">The sequence shown here is derived from an EMBL/GenBank/DDBJ whole genome shotgun (WGS) entry which is preliminary data.</text>
</comment>
<evidence type="ECO:0000259" key="1">
    <source>
        <dbReference type="Pfam" id="PF09331"/>
    </source>
</evidence>
<organism evidence="2 3">
    <name type="scientific">Forsythia ovata</name>
    <dbReference type="NCBI Taxonomy" id="205694"/>
    <lineage>
        <taxon>Eukaryota</taxon>
        <taxon>Viridiplantae</taxon>
        <taxon>Streptophyta</taxon>
        <taxon>Embryophyta</taxon>
        <taxon>Tracheophyta</taxon>
        <taxon>Spermatophyta</taxon>
        <taxon>Magnoliopsida</taxon>
        <taxon>eudicotyledons</taxon>
        <taxon>Gunneridae</taxon>
        <taxon>Pentapetalae</taxon>
        <taxon>asterids</taxon>
        <taxon>lamiids</taxon>
        <taxon>Lamiales</taxon>
        <taxon>Oleaceae</taxon>
        <taxon>Forsythieae</taxon>
        <taxon>Forsythia</taxon>
    </lineage>
</organism>
<reference evidence="3" key="1">
    <citation type="submission" date="2024-07" db="EMBL/GenBank/DDBJ databases">
        <title>Two chromosome-level genome assemblies of Korean endemic species Abeliophyllum distichum and Forsythia ovata (Oleaceae).</title>
        <authorList>
            <person name="Jang H."/>
        </authorList>
    </citation>
    <scope>NUCLEOTIDE SEQUENCE [LARGE SCALE GENOMIC DNA]</scope>
</reference>
<proteinExistence type="predicted"/>
<evidence type="ECO:0000313" key="3">
    <source>
        <dbReference type="Proteomes" id="UP001604277"/>
    </source>
</evidence>
<feature type="domain" description="DUF1985" evidence="1">
    <location>
        <begin position="12"/>
        <end position="107"/>
    </location>
</feature>
<gene>
    <name evidence="2" type="ORF">Fot_43501</name>
</gene>
<dbReference type="Pfam" id="PF09331">
    <property type="entry name" value="DUF1985"/>
    <property type="match status" value="1"/>
</dbReference>
<keyword evidence="3" id="KW-1185">Reference proteome</keyword>
<dbReference type="Proteomes" id="UP001604277">
    <property type="component" value="Unassembled WGS sequence"/>
</dbReference>
<accession>A0ABD1R0S3</accession>
<dbReference type="EMBL" id="JBFOLJ010000013">
    <property type="protein sequence ID" value="KAL2482057.1"/>
    <property type="molecule type" value="Genomic_DNA"/>
</dbReference>
<dbReference type="PANTHER" id="PTHR48449">
    <property type="entry name" value="DUF1985 DOMAIN-CONTAINING PROTEIN"/>
    <property type="match status" value="1"/>
</dbReference>
<sequence>MQISLKLIHNLLIRGVRSEIADELWFCLENEQAARFSFFEFTLVTGFKPGDEDEYKNRIVQSGRLFEKYFGDTDKITPSHLYEVFENEEDDMDDKYKLGLACIYESVSADSQRTEHKDRQSHLGFG</sequence>
<dbReference type="AlphaFoldDB" id="A0ABD1R0S3"/>
<dbReference type="InterPro" id="IPR015410">
    <property type="entry name" value="DUF1985"/>
</dbReference>
<protein>
    <recommendedName>
        <fullName evidence="1">DUF1985 domain-containing protein</fullName>
    </recommendedName>
</protein>
<dbReference type="PANTHER" id="PTHR48449:SF1">
    <property type="entry name" value="DUF1985 DOMAIN-CONTAINING PROTEIN"/>
    <property type="match status" value="1"/>
</dbReference>
<evidence type="ECO:0000313" key="2">
    <source>
        <dbReference type="EMBL" id="KAL2482057.1"/>
    </source>
</evidence>
<name>A0ABD1R0S3_9LAMI</name>